<sequence length="318" mass="36511">MQTARFKRWIDGVSLLSEGQRRQLLERLRPALGLDRLRAAIETATPSRLVCPGCGGERHHRHGRDRGLQRYRCRDCGKTFSALTGTPLARLRHRGLWLDYLERMLEAQSVRTSAATLGIHRNTSFRWRHRFLAWARHDRPTLLSGIAEADELFLLESQKGSRRLDRPPRKRGGVAAKRGINREHDCILVARDRSGATVDFVTGRGAVTAVQLRRHLLPVLERDVLLVSDGHPAYRRFAREAGLSHAFVNLRGGERVRGAVHVQNVNGYHRRFRQWLARFHGVASRYLPHYLGWRWALDGRRIDSPERFLRAALGIFNT</sequence>
<dbReference type="Proteomes" id="UP001595665">
    <property type="component" value="Unassembled WGS sequence"/>
</dbReference>
<dbReference type="RefSeq" id="WP_312551322.1">
    <property type="nucleotide sequence ID" value="NZ_JBHRVV010000001.1"/>
</dbReference>
<dbReference type="InterPro" id="IPR024445">
    <property type="entry name" value="Tnp_ISXO2-like"/>
</dbReference>
<gene>
    <name evidence="2" type="ORF">ACFOPH_05225</name>
</gene>
<dbReference type="PANTHER" id="PTHR33293:SF1">
    <property type="entry name" value="INSERTION ELEMENT IS1 1 PROTEIN INSB-RELATED"/>
    <property type="match status" value="1"/>
</dbReference>
<accession>A0ABV7PEP2</accession>
<proteinExistence type="predicted"/>
<feature type="domain" description="ISXO2-like transposase" evidence="1">
    <location>
        <begin position="142"/>
        <end position="296"/>
    </location>
</feature>
<dbReference type="InterPro" id="IPR051354">
    <property type="entry name" value="Transposase_27_IS1"/>
</dbReference>
<organism evidence="2 3">
    <name type="scientific">Massilia haematophila</name>
    <dbReference type="NCBI Taxonomy" id="457923"/>
    <lineage>
        <taxon>Bacteria</taxon>
        <taxon>Pseudomonadati</taxon>
        <taxon>Pseudomonadota</taxon>
        <taxon>Betaproteobacteria</taxon>
        <taxon>Burkholderiales</taxon>
        <taxon>Oxalobacteraceae</taxon>
        <taxon>Telluria group</taxon>
        <taxon>Massilia</taxon>
    </lineage>
</organism>
<keyword evidence="3" id="KW-1185">Reference proteome</keyword>
<protein>
    <submittedName>
        <fullName evidence="2">IS1595 family transposase</fullName>
    </submittedName>
</protein>
<evidence type="ECO:0000313" key="2">
    <source>
        <dbReference type="EMBL" id="MFC3457646.1"/>
    </source>
</evidence>
<dbReference type="SMART" id="SM01126">
    <property type="entry name" value="DDE_Tnp_IS1595"/>
    <property type="match status" value="1"/>
</dbReference>
<name>A0ABV7PEP2_9BURK</name>
<evidence type="ECO:0000259" key="1">
    <source>
        <dbReference type="SMART" id="SM01126"/>
    </source>
</evidence>
<dbReference type="Pfam" id="PF12762">
    <property type="entry name" value="DDE_Tnp_IS1595"/>
    <property type="match status" value="1"/>
</dbReference>
<comment type="caution">
    <text evidence="2">The sequence shown here is derived from an EMBL/GenBank/DDBJ whole genome shotgun (WGS) entry which is preliminary data.</text>
</comment>
<dbReference type="NCBIfam" id="NF033547">
    <property type="entry name" value="transpos_IS1595"/>
    <property type="match status" value="1"/>
</dbReference>
<reference evidence="3" key="1">
    <citation type="journal article" date="2019" name="Int. J. Syst. Evol. Microbiol.">
        <title>The Global Catalogue of Microorganisms (GCM) 10K type strain sequencing project: providing services to taxonomists for standard genome sequencing and annotation.</title>
        <authorList>
            <consortium name="The Broad Institute Genomics Platform"/>
            <consortium name="The Broad Institute Genome Sequencing Center for Infectious Disease"/>
            <person name="Wu L."/>
            <person name="Ma J."/>
        </authorList>
    </citation>
    <scope>NUCLEOTIDE SEQUENCE [LARGE SCALE GENOMIC DNA]</scope>
    <source>
        <strain evidence="3">CCM 7480</strain>
    </source>
</reference>
<evidence type="ECO:0000313" key="3">
    <source>
        <dbReference type="Proteomes" id="UP001595665"/>
    </source>
</evidence>
<dbReference type="EMBL" id="JBHRVV010000001">
    <property type="protein sequence ID" value="MFC3457646.1"/>
    <property type="molecule type" value="Genomic_DNA"/>
</dbReference>
<dbReference type="PANTHER" id="PTHR33293">
    <property type="entry name" value="INSERTION ELEMENT IS1 1 PROTEIN INSB-RELATED"/>
    <property type="match status" value="1"/>
</dbReference>